<keyword evidence="1" id="KW-0175">Coiled coil</keyword>
<feature type="region of interest" description="Disordered" evidence="2">
    <location>
        <begin position="81"/>
        <end position="183"/>
    </location>
</feature>
<dbReference type="Proteomes" id="UP000028828">
    <property type="component" value="Unassembled WGS sequence"/>
</dbReference>
<feature type="coiled-coil region" evidence="1">
    <location>
        <begin position="211"/>
        <end position="245"/>
    </location>
</feature>
<dbReference type="EMBL" id="AEYI02002388">
    <property type="protein sequence ID" value="KFG28425.1"/>
    <property type="molecule type" value="Genomic_DNA"/>
</dbReference>
<evidence type="ECO:0000313" key="3">
    <source>
        <dbReference type="EMBL" id="KFG28425.1"/>
    </source>
</evidence>
<protein>
    <submittedName>
        <fullName evidence="3">Uncharacterized protein</fullName>
    </submittedName>
</protein>
<sequence>MASPSLLSVARYGREPATTPAYGRTYHWQSVSRRQSLESCASGRALDASREGSSSRSNSFATSCLEAIAMEFLEPSSCISVPYPSPPQSPLSTALSVQSDNGGQCTYQFQRPPSGFYTSFPSRDSSRDASRRQRSVTGETAKRIRGPTASTGSQGTSTPGSASSERSGTLSLPSPKTLETTRPNAASDVASIFQALLHEFLRHENDVASSRQMALQQATKLRHQNDEKERRVEALEILVKALRKARDREVAATGALDQQSNELLKALAQVKHLMKPLWTRASPVTA</sequence>
<feature type="compositionally biased region" description="Low complexity" evidence="2">
    <location>
        <begin position="146"/>
        <end position="164"/>
    </location>
</feature>
<accession>A0A086J8F7</accession>
<dbReference type="AlphaFoldDB" id="A0A086J8F7"/>
<dbReference type="OrthoDB" id="10318728at2759"/>
<dbReference type="VEuPathDB" id="ToxoDB:TGP89_305000"/>
<feature type="compositionally biased region" description="Polar residues" evidence="2">
    <location>
        <begin position="165"/>
        <end position="183"/>
    </location>
</feature>
<organism evidence="3 4">
    <name type="scientific">Toxoplasma gondii p89</name>
    <dbReference type="NCBI Taxonomy" id="943119"/>
    <lineage>
        <taxon>Eukaryota</taxon>
        <taxon>Sar</taxon>
        <taxon>Alveolata</taxon>
        <taxon>Apicomplexa</taxon>
        <taxon>Conoidasida</taxon>
        <taxon>Coccidia</taxon>
        <taxon>Eucoccidiorida</taxon>
        <taxon>Eimeriorina</taxon>
        <taxon>Sarcocystidae</taxon>
        <taxon>Toxoplasma</taxon>
    </lineage>
</organism>
<feature type="compositionally biased region" description="Polar residues" evidence="2">
    <location>
        <begin position="90"/>
        <end position="121"/>
    </location>
</feature>
<evidence type="ECO:0000313" key="4">
    <source>
        <dbReference type="Proteomes" id="UP000028828"/>
    </source>
</evidence>
<proteinExistence type="predicted"/>
<evidence type="ECO:0000256" key="2">
    <source>
        <dbReference type="SAM" id="MobiDB-lite"/>
    </source>
</evidence>
<name>A0A086J8F7_TOXGO</name>
<gene>
    <name evidence="3" type="ORF">TGP89_305000</name>
</gene>
<reference evidence="3 4" key="1">
    <citation type="submission" date="2014-03" db="EMBL/GenBank/DDBJ databases">
        <authorList>
            <person name="Sibley D."/>
            <person name="Venepally P."/>
            <person name="Karamycheva S."/>
            <person name="Hadjithomas M."/>
            <person name="Khan A."/>
            <person name="Brunk B."/>
            <person name="Roos D."/>
            <person name="Caler E."/>
            <person name="Lorenzi H."/>
        </authorList>
    </citation>
    <scope>NUCLEOTIDE SEQUENCE [LARGE SCALE GENOMIC DNA]</scope>
    <source>
        <strain evidence="4">p89</strain>
    </source>
</reference>
<evidence type="ECO:0000256" key="1">
    <source>
        <dbReference type="SAM" id="Coils"/>
    </source>
</evidence>
<comment type="caution">
    <text evidence="3">The sequence shown here is derived from an EMBL/GenBank/DDBJ whole genome shotgun (WGS) entry which is preliminary data.</text>
</comment>